<protein>
    <recommendedName>
        <fullName evidence="4">Fibronectin type-III domain-containing protein</fullName>
    </recommendedName>
</protein>
<gene>
    <name evidence="5" type="ORF">Sspor_80180</name>
</gene>
<feature type="region of interest" description="Disordered" evidence="3">
    <location>
        <begin position="298"/>
        <end position="325"/>
    </location>
</feature>
<dbReference type="InterPro" id="IPR003961">
    <property type="entry name" value="FN3_dom"/>
</dbReference>
<keyword evidence="1" id="KW-0378">Hydrolase</keyword>
<dbReference type="InterPro" id="IPR036514">
    <property type="entry name" value="SGNH_hydro_sf"/>
</dbReference>
<feature type="compositionally biased region" description="Pro residues" evidence="3">
    <location>
        <begin position="309"/>
        <end position="323"/>
    </location>
</feature>
<feature type="region of interest" description="Disordered" evidence="3">
    <location>
        <begin position="654"/>
        <end position="675"/>
    </location>
</feature>
<dbReference type="Pfam" id="PF05630">
    <property type="entry name" value="NPP1"/>
    <property type="match status" value="1"/>
</dbReference>
<dbReference type="SMART" id="SM00060">
    <property type="entry name" value="FN3"/>
    <property type="match status" value="3"/>
</dbReference>
<evidence type="ECO:0000259" key="4">
    <source>
        <dbReference type="PROSITE" id="PS50853"/>
    </source>
</evidence>
<dbReference type="EMBL" id="BNED01000005">
    <property type="protein sequence ID" value="GHI82457.1"/>
    <property type="molecule type" value="Genomic_DNA"/>
</dbReference>
<dbReference type="PANTHER" id="PTHR33657:SF6">
    <property type="entry name" value="SECRETED PROTEIN"/>
    <property type="match status" value="1"/>
</dbReference>
<dbReference type="SUPFAM" id="SSF52266">
    <property type="entry name" value="SGNH hydrolase"/>
    <property type="match status" value="1"/>
</dbReference>
<organism evidence="5 6">
    <name type="scientific">Streptomyces spororaveus</name>
    <dbReference type="NCBI Taxonomy" id="284039"/>
    <lineage>
        <taxon>Bacteria</taxon>
        <taxon>Bacillati</taxon>
        <taxon>Actinomycetota</taxon>
        <taxon>Actinomycetes</taxon>
        <taxon>Kitasatosporales</taxon>
        <taxon>Streptomycetaceae</taxon>
        <taxon>Streptomyces</taxon>
    </lineage>
</organism>
<dbReference type="Pfam" id="PF00041">
    <property type="entry name" value="fn3"/>
    <property type="match status" value="2"/>
</dbReference>
<keyword evidence="2" id="KW-0624">Polysaccharide degradation</keyword>
<keyword evidence="2" id="KW-0119">Carbohydrate metabolism</keyword>
<dbReference type="InterPro" id="IPR013830">
    <property type="entry name" value="SGNH_hydro"/>
</dbReference>
<keyword evidence="6" id="KW-1185">Reference proteome</keyword>
<dbReference type="CDD" id="cd01833">
    <property type="entry name" value="XynB_like"/>
    <property type="match status" value="1"/>
</dbReference>
<dbReference type="Pfam" id="PF13472">
    <property type="entry name" value="Lipase_GDSL_2"/>
    <property type="match status" value="1"/>
</dbReference>
<dbReference type="InterPro" id="IPR036116">
    <property type="entry name" value="FN3_sf"/>
</dbReference>
<evidence type="ECO:0000313" key="6">
    <source>
        <dbReference type="Proteomes" id="UP000608522"/>
    </source>
</evidence>
<dbReference type="Gene3D" id="2.60.40.10">
    <property type="entry name" value="Immunoglobulins"/>
    <property type="match status" value="3"/>
</dbReference>
<dbReference type="Proteomes" id="UP000608522">
    <property type="component" value="Unassembled WGS sequence"/>
</dbReference>
<dbReference type="CDD" id="cd00063">
    <property type="entry name" value="FN3"/>
    <property type="match status" value="3"/>
</dbReference>
<dbReference type="PROSITE" id="PS50853">
    <property type="entry name" value="FN3"/>
    <property type="match status" value="2"/>
</dbReference>
<feature type="region of interest" description="Disordered" evidence="3">
    <location>
        <begin position="365"/>
        <end position="403"/>
    </location>
</feature>
<keyword evidence="1" id="KW-0326">Glycosidase</keyword>
<evidence type="ECO:0000256" key="2">
    <source>
        <dbReference type="ARBA" id="ARBA00023326"/>
    </source>
</evidence>
<dbReference type="SUPFAM" id="SSF49265">
    <property type="entry name" value="Fibronectin type III"/>
    <property type="match status" value="2"/>
</dbReference>
<dbReference type="InterPro" id="IPR008701">
    <property type="entry name" value="NPP1"/>
</dbReference>
<dbReference type="Gene3D" id="3.40.50.1110">
    <property type="entry name" value="SGNH hydrolase"/>
    <property type="match status" value="1"/>
</dbReference>
<reference evidence="6" key="1">
    <citation type="submission" date="2023-07" db="EMBL/GenBank/DDBJ databases">
        <title>Whole genome shotgun sequence of Streptomyces spororaveus NBRC 15456.</title>
        <authorList>
            <person name="Komaki H."/>
            <person name="Tamura T."/>
        </authorList>
    </citation>
    <scope>NUCLEOTIDE SEQUENCE [LARGE SCALE GENOMIC DNA]</scope>
    <source>
        <strain evidence="6">NBRC 15456</strain>
    </source>
</reference>
<dbReference type="RefSeq" id="WP_202203382.1">
    <property type="nucleotide sequence ID" value="NZ_BAAATO010000015.1"/>
</dbReference>
<evidence type="ECO:0000313" key="5">
    <source>
        <dbReference type="EMBL" id="GHI82457.1"/>
    </source>
</evidence>
<dbReference type="InterPro" id="IPR013783">
    <property type="entry name" value="Ig-like_fold"/>
</dbReference>
<sequence length="861" mass="93422">MSGLPHVLRTSWLRPFPLGGNRRPSGLIAAGLTIVLVVCGLLAAPSQASAAEPDPPRALPQNATANDAKWQPALDYDTDGCYSVPAIGPDGTIAQGLDHNGTTASAHCRDQSDLDNSNAYARQRCNSGWCVYLYDYYFEKDVATELWQDAGGHVHDWEHIAVWVQNDQAKWVSASQHGNYEIKAAGDVLWDGTHPKLVYHKDGASTHNFRFASSGDEPPENHYHRWIRSPLVSYNGFPRGLRDKLFAHDFDHATIAIKDSSHPGDLKGAMPFYVTTECKSNSQGGTTCSEIKNPMFPFDYSRDENAPGDPNPPVEPPEPPRPTDPLKVMVVGDSMTQGHEGDWTWRYRLWQWFRDQDVSVDFVGPYTGTMPPEAASAPQPPPLQGKQQPVTGPPRTSGGYAKGAEEFDSDHFAVWGRQAAQDKTLIREQVKKFKPDLLLVGLGFNDMGWFVSDANGTLASMKALVDEARAADPDLKFALANVPQRTRIGGRDDLIANTDTYNLLLSDAISQWKTGRSPVELVDWRGEYSCEPDGCPAGYDGLHPNALGEYQIARAFEKTLHDRYHLGTSVPAVPADMPARATPVPGNVVASSEDSGIKVTWDAVYGAIGYQVRYRLVGVTAWTDFPVSVNRFDTTWTEDGMEWEYQVRTDNGGRVKSDWSPTVRATAHPKTAPPPVGIVTTATATGVDVVWGAPTGPYTDTIDRYQVITFDKDTPGAFIDSTSVTGKSVHIDGLTPGHHYAVSVVTWNAAGGGLPGAGRAVTIGAGSPPAPGGLQVTSTDATTVQLTWSGSPQAAGYRVWVRNINNGSQSSADEFIVDTTHRDIAYLFPGTWNYEFCVTAVNGTLESAKSNCVVAPHPASG</sequence>
<evidence type="ECO:0000256" key="1">
    <source>
        <dbReference type="ARBA" id="ARBA00023295"/>
    </source>
</evidence>
<comment type="caution">
    <text evidence="5">The sequence shown here is derived from an EMBL/GenBank/DDBJ whole genome shotgun (WGS) entry which is preliminary data.</text>
</comment>
<accession>A0ABQ3TQY4</accession>
<feature type="domain" description="Fibronectin type-III" evidence="4">
    <location>
        <begin position="582"/>
        <end position="670"/>
    </location>
</feature>
<proteinExistence type="predicted"/>
<dbReference type="PANTHER" id="PTHR33657">
    <property type="entry name" value="DOMAIN PROTEIN, PUTATIVE (AFU_ORTHOLOGUE AFUA_5G00600)-RELATED"/>
    <property type="match status" value="1"/>
</dbReference>
<feature type="domain" description="Fibronectin type-III" evidence="4">
    <location>
        <begin position="672"/>
        <end position="770"/>
    </location>
</feature>
<name>A0ABQ3TQY4_9ACTN</name>
<evidence type="ECO:0000256" key="3">
    <source>
        <dbReference type="SAM" id="MobiDB-lite"/>
    </source>
</evidence>